<dbReference type="Pfam" id="PF24758">
    <property type="entry name" value="LRR_At5g56370"/>
    <property type="match status" value="1"/>
</dbReference>
<dbReference type="Gramene" id="TraesCS1D03G0729800.1">
    <property type="protein sequence ID" value="TraesCS1D03G0729800.1.CDS"/>
    <property type="gene ID" value="TraesCS1D03G0729800"/>
</dbReference>
<dbReference type="STRING" id="4565.A0A3B5ZY55"/>
<feature type="compositionally biased region" description="Basic and acidic residues" evidence="1">
    <location>
        <begin position="88"/>
        <end position="109"/>
    </location>
</feature>
<dbReference type="EnsemblPlants" id="TraesCS1D02G306300.1">
    <property type="protein sequence ID" value="TraesCS1D02G306300.1"/>
    <property type="gene ID" value="TraesCS1D02G306300"/>
</dbReference>
<dbReference type="Proteomes" id="UP000019116">
    <property type="component" value="Chromosome 1D"/>
</dbReference>
<feature type="domain" description="F-box/LRR-repeat protein 15/At3g58940/PEG3-like LRR" evidence="3">
    <location>
        <begin position="274"/>
        <end position="373"/>
    </location>
</feature>
<dbReference type="InterPro" id="IPR053781">
    <property type="entry name" value="F-box_AtFBL13-like"/>
</dbReference>
<evidence type="ECO:0000259" key="3">
    <source>
        <dbReference type="Pfam" id="PF24758"/>
    </source>
</evidence>
<name>A0A3B5ZY55_WHEAT</name>
<dbReference type="InterPro" id="IPR055411">
    <property type="entry name" value="LRR_FXL15/At3g58940/PEG3-like"/>
</dbReference>
<dbReference type="Pfam" id="PF08387">
    <property type="entry name" value="FBD"/>
    <property type="match status" value="1"/>
</dbReference>
<feature type="region of interest" description="Disordered" evidence="1">
    <location>
        <begin position="83"/>
        <end position="109"/>
    </location>
</feature>
<dbReference type="PANTHER" id="PTHR32141">
    <property type="match status" value="1"/>
</dbReference>
<proteinExistence type="predicted"/>
<dbReference type="InterPro" id="IPR006566">
    <property type="entry name" value="FBD"/>
</dbReference>
<reference evidence="4" key="2">
    <citation type="submission" date="2018-10" db="UniProtKB">
        <authorList>
            <consortium name="EnsemblPlants"/>
        </authorList>
    </citation>
    <scope>IDENTIFICATION</scope>
</reference>
<dbReference type="CDD" id="cd22160">
    <property type="entry name" value="F-box_AtFBL13-like"/>
    <property type="match status" value="1"/>
</dbReference>
<evidence type="ECO:0000256" key="1">
    <source>
        <dbReference type="SAM" id="MobiDB-lite"/>
    </source>
</evidence>
<accession>A0A3B5ZY55</accession>
<dbReference type="PANTHER" id="PTHR32141:SF168">
    <property type="entry name" value="OS12G0595200 PROTEIN"/>
    <property type="match status" value="1"/>
</dbReference>
<dbReference type="Gramene" id="TraesWEE_scaffold_073974_01G000200.1">
    <property type="protein sequence ID" value="TraesWEE_scaffold_073974_01G000200.1"/>
    <property type="gene ID" value="TraesWEE_scaffold_073974_01G000200"/>
</dbReference>
<dbReference type="Gramene" id="TraesROB_scaffold_111636_01G000200.1">
    <property type="protein sequence ID" value="TraesROB_scaffold_111636_01G000200.1"/>
    <property type="gene ID" value="TraesROB_scaffold_111636_01G000200"/>
</dbReference>
<dbReference type="Gramene" id="TraesRN1D0100774900.1">
    <property type="protein sequence ID" value="TraesRN1D0100774900.1"/>
    <property type="gene ID" value="TraesRN1D0100774900"/>
</dbReference>
<dbReference type="Gramene" id="TraesCLE_scaffold_045748_01G000400.1">
    <property type="protein sequence ID" value="TraesCLE_scaffold_045748_01G000400.1"/>
    <property type="gene ID" value="TraesCLE_scaffold_045748_01G000400"/>
</dbReference>
<dbReference type="InterPro" id="IPR036047">
    <property type="entry name" value="F-box-like_dom_sf"/>
</dbReference>
<dbReference type="AlphaFoldDB" id="A0A3B5ZY55"/>
<evidence type="ECO:0000313" key="4">
    <source>
        <dbReference type="EnsemblPlants" id="TraesCS1D02G306300.1"/>
    </source>
</evidence>
<organism evidence="4">
    <name type="scientific">Triticum aestivum</name>
    <name type="common">Wheat</name>
    <dbReference type="NCBI Taxonomy" id="4565"/>
    <lineage>
        <taxon>Eukaryota</taxon>
        <taxon>Viridiplantae</taxon>
        <taxon>Streptophyta</taxon>
        <taxon>Embryophyta</taxon>
        <taxon>Tracheophyta</taxon>
        <taxon>Spermatophyta</taxon>
        <taxon>Magnoliopsida</taxon>
        <taxon>Liliopsida</taxon>
        <taxon>Poales</taxon>
        <taxon>Poaceae</taxon>
        <taxon>BOP clade</taxon>
        <taxon>Pooideae</taxon>
        <taxon>Triticodae</taxon>
        <taxon>Triticeae</taxon>
        <taxon>Triticinae</taxon>
        <taxon>Triticum</taxon>
    </lineage>
</organism>
<protein>
    <submittedName>
        <fullName evidence="4">Uncharacterized protein</fullName>
    </submittedName>
</protein>
<evidence type="ECO:0000313" key="5">
    <source>
        <dbReference type="Proteomes" id="UP000019116"/>
    </source>
</evidence>
<sequence>MEEALAASAAASVAASAAAETAKEAALAASAAAKEPAAAAAVTATEAAVTASAAASNAKEAASVAATTGAAAAASAAMQASKKRKFHLHDDQDTPASDNRDDADERSVDHISRLPDAVLGSIVSLLATKEGARTQAISRRWRPLWRSAPLNLVVGRELINKTHKLVDLIPKILSQHRGPTRRFLLCFCIDDCYDRIGGWLSSQALDSLQELQLNPKHWFADRKKLYPLPPSAYRFSPTLRVAKFHGFHLPDLTGQPSLKFPVPGASDPGEGVFLRELVIEDAPCLERLLALDPKGGPATIRIICAPKLEILGMLSEDISELHLGRTIFQKMIAASLKTKMHSMRVLFLSSAGPNLDAVVNFLKCFPCLEKLYVIFQSLSRPMDVINNAQKYDQLGPIECFQLHLKKVVLKNYDGEKRSSINFAEFFLRNAKGRKEMKITLPYHRQHNWFADLQSVLRYQLRASPDAQIELRCGTRDCFTRNKHTHDLSMDDPFDMPSIGCWRCKELGLGDTTYKV</sequence>
<feature type="domain" description="FBD" evidence="2">
    <location>
        <begin position="394"/>
        <end position="437"/>
    </location>
</feature>
<dbReference type="InterPro" id="IPR055302">
    <property type="entry name" value="F-box_dom-containing"/>
</dbReference>
<evidence type="ECO:0000259" key="2">
    <source>
        <dbReference type="Pfam" id="PF08387"/>
    </source>
</evidence>
<reference evidence="4" key="1">
    <citation type="submission" date="2018-08" db="EMBL/GenBank/DDBJ databases">
        <authorList>
            <person name="Rossello M."/>
        </authorList>
    </citation>
    <scope>NUCLEOTIDE SEQUENCE [LARGE SCALE GENOMIC DNA]</scope>
    <source>
        <strain evidence="4">cv. Chinese Spring</strain>
    </source>
</reference>
<keyword evidence="5" id="KW-1185">Reference proteome</keyword>
<dbReference type="SUPFAM" id="SSF81383">
    <property type="entry name" value="F-box domain"/>
    <property type="match status" value="1"/>
</dbReference>
<dbReference type="Gramene" id="TraesCS1D02G306300.1">
    <property type="protein sequence ID" value="TraesCS1D02G306300.1"/>
    <property type="gene ID" value="TraesCS1D02G306300"/>
</dbReference>
<dbReference type="OMA" id="CVENTWY"/>
<dbReference type="Gramene" id="TraesCAD_scaffold_065974_01G000100.1">
    <property type="protein sequence ID" value="TraesCAD_scaffold_065974_01G000100.1"/>
    <property type="gene ID" value="TraesCAD_scaffold_065974_01G000100"/>
</dbReference>